<dbReference type="AlphaFoldDB" id="A0A3T1D4F8"/>
<dbReference type="RefSeq" id="WP_130607784.1">
    <property type="nucleotide sequence ID" value="NZ_AP019400.1"/>
</dbReference>
<organism evidence="1 2">
    <name type="scientific">Cohnella abietis</name>
    <dbReference type="NCBI Taxonomy" id="2507935"/>
    <lineage>
        <taxon>Bacteria</taxon>
        <taxon>Bacillati</taxon>
        <taxon>Bacillota</taxon>
        <taxon>Bacilli</taxon>
        <taxon>Bacillales</taxon>
        <taxon>Paenibacillaceae</taxon>
        <taxon>Cohnella</taxon>
    </lineage>
</organism>
<dbReference type="OrthoDB" id="9791280at2"/>
<proteinExistence type="predicted"/>
<dbReference type="InterPro" id="IPR011013">
    <property type="entry name" value="Gal_mutarotase_sf_dom"/>
</dbReference>
<keyword evidence="2" id="KW-1185">Reference proteome</keyword>
<name>A0A3T1D4F8_9BACL</name>
<evidence type="ECO:0000313" key="1">
    <source>
        <dbReference type="EMBL" id="BBI32899.1"/>
    </source>
</evidence>
<protein>
    <submittedName>
        <fullName evidence="1">DUF4432 domain-containing protein</fullName>
    </submittedName>
</protein>
<dbReference type="CDD" id="cd09023">
    <property type="entry name" value="Aldose_epim_Ec_c4013"/>
    <property type="match status" value="1"/>
</dbReference>
<dbReference type="Gene3D" id="2.70.98.10">
    <property type="match status" value="1"/>
</dbReference>
<dbReference type="KEGG" id="cohn:KCTCHS21_22980"/>
<reference evidence="1 2" key="1">
    <citation type="submission" date="2019-01" db="EMBL/GenBank/DDBJ databases">
        <title>Complete genome sequence of Cohnella hallensis HS21 isolated from Korean fir (Abies koreana) rhizospheric soil.</title>
        <authorList>
            <person name="Jiang L."/>
            <person name="Kang S.W."/>
            <person name="Kim S."/>
            <person name="Jung J."/>
            <person name="Kim C.Y."/>
            <person name="Kim D.H."/>
            <person name="Kim S.W."/>
            <person name="Lee J."/>
        </authorList>
    </citation>
    <scope>NUCLEOTIDE SEQUENCE [LARGE SCALE GENOMIC DNA]</scope>
    <source>
        <strain evidence="1 2">HS21</strain>
    </source>
</reference>
<dbReference type="InterPro" id="IPR027839">
    <property type="entry name" value="DUF4432"/>
</dbReference>
<dbReference type="EMBL" id="AP019400">
    <property type="protein sequence ID" value="BBI32899.1"/>
    <property type="molecule type" value="Genomic_DNA"/>
</dbReference>
<dbReference type="GO" id="GO:0030246">
    <property type="term" value="F:carbohydrate binding"/>
    <property type="evidence" value="ECO:0007669"/>
    <property type="project" value="InterPro"/>
</dbReference>
<evidence type="ECO:0000313" key="2">
    <source>
        <dbReference type="Proteomes" id="UP000289856"/>
    </source>
</evidence>
<sequence>MLLYGREWTRRQLEARVGRIEQLAGVQRFTLSEGPESGVEQIRVRTGSGLSFHVTPSKGLDISLAEYGGFPISWQSVNGDAHPSLYDASGSEWLRTASGGLLMTCGLTQVGSACEDAGEKLGLHGRVHHTPARSVYATSQWIDDEYEMTVGGIVEEVSIFGGCLQLTRKITSRLGQNTLWIEDEVRNIGFKRCPHMILYHFNFGFPLMTEQTKVIFSGGEPQAREAGVQTSGYGDWQAPDPNCEERVFYHSAAEGRVEIVNPEFPTQAGQSPINVALSWSTDTLPRLVQWKMPGAGTHVLGIEPANCSVGGRVAEREAGTLTYLEPGETRSYKLELKVQ</sequence>
<dbReference type="SUPFAM" id="SSF74650">
    <property type="entry name" value="Galactose mutarotase-like"/>
    <property type="match status" value="1"/>
</dbReference>
<accession>A0A3T1D4F8</accession>
<dbReference type="Proteomes" id="UP000289856">
    <property type="component" value="Chromosome"/>
</dbReference>
<dbReference type="Pfam" id="PF14486">
    <property type="entry name" value="DUF4432"/>
    <property type="match status" value="1"/>
</dbReference>
<dbReference type="GO" id="GO:0005975">
    <property type="term" value="P:carbohydrate metabolic process"/>
    <property type="evidence" value="ECO:0007669"/>
    <property type="project" value="InterPro"/>
</dbReference>
<gene>
    <name evidence="1" type="ORF">KCTCHS21_22980</name>
</gene>
<dbReference type="GO" id="GO:0003824">
    <property type="term" value="F:catalytic activity"/>
    <property type="evidence" value="ECO:0007669"/>
    <property type="project" value="InterPro"/>
</dbReference>
<dbReference type="InterPro" id="IPR014718">
    <property type="entry name" value="GH-type_carb-bd"/>
</dbReference>